<name>A0ABV8ZW64_9NEIS</name>
<dbReference type="EMBL" id="JBHSEK010000018">
    <property type="protein sequence ID" value="MFC4491909.1"/>
    <property type="molecule type" value="Genomic_DNA"/>
</dbReference>
<dbReference type="PANTHER" id="PTHR12526:SF572">
    <property type="entry name" value="BLL5144 PROTEIN"/>
    <property type="match status" value="1"/>
</dbReference>
<keyword evidence="2" id="KW-0328">Glycosyltransferase</keyword>
<keyword evidence="3" id="KW-1185">Reference proteome</keyword>
<reference evidence="3" key="1">
    <citation type="journal article" date="2019" name="Int. J. Syst. Evol. Microbiol.">
        <title>The Global Catalogue of Microorganisms (GCM) 10K type strain sequencing project: providing services to taxonomists for standard genome sequencing and annotation.</title>
        <authorList>
            <consortium name="The Broad Institute Genomics Platform"/>
            <consortium name="The Broad Institute Genome Sequencing Center for Infectious Disease"/>
            <person name="Wu L."/>
            <person name="Ma J."/>
        </authorList>
    </citation>
    <scope>NUCLEOTIDE SEQUENCE [LARGE SCALE GENOMIC DNA]</scope>
    <source>
        <strain evidence="3">CGMCC 4.7608</strain>
    </source>
</reference>
<keyword evidence="2" id="KW-0808">Transferase</keyword>
<dbReference type="GO" id="GO:0016757">
    <property type="term" value="F:glycosyltransferase activity"/>
    <property type="evidence" value="ECO:0007669"/>
    <property type="project" value="UniProtKB-KW"/>
</dbReference>
<proteinExistence type="predicted"/>
<accession>A0ABV8ZW64</accession>
<feature type="domain" description="Glycosyl transferase family 1" evidence="1">
    <location>
        <begin position="185"/>
        <end position="359"/>
    </location>
</feature>
<evidence type="ECO:0000313" key="3">
    <source>
        <dbReference type="Proteomes" id="UP001595999"/>
    </source>
</evidence>
<gene>
    <name evidence="2" type="ORF">ACFO0R_20040</name>
</gene>
<dbReference type="PANTHER" id="PTHR12526">
    <property type="entry name" value="GLYCOSYLTRANSFERASE"/>
    <property type="match status" value="1"/>
</dbReference>
<protein>
    <submittedName>
        <fullName evidence="2">Glycosyltransferase</fullName>
        <ecNumber evidence="2">2.4.-.-</ecNumber>
    </submittedName>
</protein>
<organism evidence="2 3">
    <name type="scientific">Chromobacterium aquaticum</name>
    <dbReference type="NCBI Taxonomy" id="467180"/>
    <lineage>
        <taxon>Bacteria</taxon>
        <taxon>Pseudomonadati</taxon>
        <taxon>Pseudomonadota</taxon>
        <taxon>Betaproteobacteria</taxon>
        <taxon>Neisseriales</taxon>
        <taxon>Chromobacteriaceae</taxon>
        <taxon>Chromobacterium</taxon>
    </lineage>
</organism>
<dbReference type="InterPro" id="IPR001296">
    <property type="entry name" value="Glyco_trans_1"/>
</dbReference>
<dbReference type="SUPFAM" id="SSF53756">
    <property type="entry name" value="UDP-Glycosyltransferase/glycogen phosphorylase"/>
    <property type="match status" value="1"/>
</dbReference>
<evidence type="ECO:0000259" key="1">
    <source>
        <dbReference type="Pfam" id="PF00534"/>
    </source>
</evidence>
<dbReference type="EC" id="2.4.-.-" evidence="2"/>
<comment type="caution">
    <text evidence="2">The sequence shown here is derived from an EMBL/GenBank/DDBJ whole genome shotgun (WGS) entry which is preliminary data.</text>
</comment>
<dbReference type="Gene3D" id="3.40.50.2000">
    <property type="entry name" value="Glycogen Phosphorylase B"/>
    <property type="match status" value="1"/>
</dbReference>
<sequence length="394" mass="43571">MRIALLSPLPPEQTGIADYAAVWRRALEEQGVSVAAPLSGQPPAASALELGWQLQRVDWSRFELAHAELGGGREREFMALEWLARHQPWLKLTATVHDPERLIWRPPGLPRQWPRWLSQGAALLMDPLTLARERRLAGRLARLVTLTDTGADCLARRMRLPAERVARIPHGNQALPAAPLPPLPPEGPLRLLYFGFIYRGKGIEDLLDALALLQEEPDTRDRVRLTLAGGAAPDIAFGRSGSYLDSLRQHAIRLGLRRNMLDWRLNLPPEQIPALIQAHHTMVLPYRESRKLAWLGQMRGTSGALSWAAACGRGVVCSNARAFAEEAAHGNGEVYPQGDSAALAWALRGLLLEPQRLARHSASAGELGAERAWPSVAAQFRRLFEAVLTERGHD</sequence>
<dbReference type="Pfam" id="PF00534">
    <property type="entry name" value="Glycos_transf_1"/>
    <property type="match status" value="1"/>
</dbReference>
<dbReference type="Proteomes" id="UP001595999">
    <property type="component" value="Unassembled WGS sequence"/>
</dbReference>
<evidence type="ECO:0000313" key="2">
    <source>
        <dbReference type="EMBL" id="MFC4491909.1"/>
    </source>
</evidence>
<dbReference type="RefSeq" id="WP_048408174.1">
    <property type="nucleotide sequence ID" value="NZ_JBHSEK010000018.1"/>
</dbReference>